<name>A0A0G1CCW4_9BACT</name>
<dbReference type="AlphaFoldDB" id="A0A0G1CCW4"/>
<dbReference type="GO" id="GO:0004222">
    <property type="term" value="F:metalloendopeptidase activity"/>
    <property type="evidence" value="ECO:0007669"/>
    <property type="project" value="TreeGrafter"/>
</dbReference>
<dbReference type="SUPFAM" id="SSF51261">
    <property type="entry name" value="Duplicated hybrid motif"/>
    <property type="match status" value="1"/>
</dbReference>
<dbReference type="CDD" id="cd12797">
    <property type="entry name" value="M23_peptidase"/>
    <property type="match status" value="1"/>
</dbReference>
<feature type="domain" description="M23ase beta-sheet core" evidence="2">
    <location>
        <begin position="50"/>
        <end position="146"/>
    </location>
</feature>
<comment type="caution">
    <text evidence="3">The sequence shown here is derived from an EMBL/GenBank/DDBJ whole genome shotgun (WGS) entry which is preliminary data.</text>
</comment>
<dbReference type="Pfam" id="PF01551">
    <property type="entry name" value="Peptidase_M23"/>
    <property type="match status" value="1"/>
</dbReference>
<dbReference type="InterPro" id="IPR016047">
    <property type="entry name" value="M23ase_b-sheet_dom"/>
</dbReference>
<gene>
    <name evidence="3" type="ORF">UV20_C0009G0010</name>
</gene>
<evidence type="ECO:0000313" key="4">
    <source>
        <dbReference type="Proteomes" id="UP000034837"/>
    </source>
</evidence>
<evidence type="ECO:0000313" key="3">
    <source>
        <dbReference type="EMBL" id="KKS56531.1"/>
    </source>
</evidence>
<dbReference type="EMBL" id="LCDO01000009">
    <property type="protein sequence ID" value="KKS56531.1"/>
    <property type="molecule type" value="Genomic_DNA"/>
</dbReference>
<protein>
    <submittedName>
        <fullName evidence="3">M23/M37 peptidase domain-containing protein</fullName>
    </submittedName>
</protein>
<sequence>MFKRLNPEDIAKIKKIGLPIDKKFRTGMDWISQPFGANYVDFYKKLGMQGHNGIDFLVPSGTPVFATFAGHVTISGVDVEAGREVKIESLEFEVEGQKIKLEAIYYHLQKENTKVGNWIEEGEVAAWSDNTGKWTTGAHLHFGIKILYKQGDSFVKDSNNGYFGAINPEPLFRDEDYKLLPVDLRYGQPFSNARELAWKARSFWWVVSKLGRRPSRQEMNAWIYGKWDFNMVAEPTYAMIWHHYTKQEHLKNIALNNYFNVK</sequence>
<dbReference type="Proteomes" id="UP000034837">
    <property type="component" value="Unassembled WGS sequence"/>
</dbReference>
<dbReference type="PANTHER" id="PTHR21666:SF289">
    <property type="entry name" value="L-ALA--D-GLU ENDOPEPTIDASE"/>
    <property type="match status" value="1"/>
</dbReference>
<accession>A0A0G1CCW4</accession>
<organism evidence="3 4">
    <name type="scientific">Candidatus Magasanikbacteria bacterium GW2011_GWA2_42_32</name>
    <dbReference type="NCBI Taxonomy" id="1619039"/>
    <lineage>
        <taxon>Bacteria</taxon>
        <taxon>Candidatus Magasanikiibacteriota</taxon>
    </lineage>
</organism>
<keyword evidence="1" id="KW-0732">Signal</keyword>
<evidence type="ECO:0000256" key="1">
    <source>
        <dbReference type="ARBA" id="ARBA00022729"/>
    </source>
</evidence>
<dbReference type="Gene3D" id="2.70.70.10">
    <property type="entry name" value="Glucose Permease (Domain IIA)"/>
    <property type="match status" value="1"/>
</dbReference>
<dbReference type="InterPro" id="IPR011055">
    <property type="entry name" value="Dup_hybrid_motif"/>
</dbReference>
<reference evidence="3 4" key="1">
    <citation type="journal article" date="2015" name="Nature">
        <title>rRNA introns, odd ribosomes, and small enigmatic genomes across a large radiation of phyla.</title>
        <authorList>
            <person name="Brown C.T."/>
            <person name="Hug L.A."/>
            <person name="Thomas B.C."/>
            <person name="Sharon I."/>
            <person name="Castelle C.J."/>
            <person name="Singh A."/>
            <person name="Wilkins M.J."/>
            <person name="Williams K.H."/>
            <person name="Banfield J.F."/>
        </authorList>
    </citation>
    <scope>NUCLEOTIDE SEQUENCE [LARGE SCALE GENOMIC DNA]</scope>
</reference>
<evidence type="ECO:0000259" key="2">
    <source>
        <dbReference type="Pfam" id="PF01551"/>
    </source>
</evidence>
<proteinExistence type="predicted"/>
<dbReference type="InterPro" id="IPR050570">
    <property type="entry name" value="Cell_wall_metabolism_enzyme"/>
</dbReference>
<dbReference type="PANTHER" id="PTHR21666">
    <property type="entry name" value="PEPTIDASE-RELATED"/>
    <property type="match status" value="1"/>
</dbReference>